<dbReference type="RefSeq" id="WP_198114507.1">
    <property type="nucleotide sequence ID" value="NZ_CP092085.1"/>
</dbReference>
<dbReference type="EMBL" id="CP092085">
    <property type="protein sequence ID" value="UUN99189.1"/>
    <property type="molecule type" value="Genomic_DNA"/>
</dbReference>
<reference evidence="1" key="1">
    <citation type="submission" date="2022-02" db="EMBL/GenBank/DDBJ databases">
        <title>Characterization of Tn125 harboring carbapenem-resistant Acinetobacter bereziniae clinical isolates.</title>
        <authorList>
            <person name="Wong N.-K."/>
            <person name="Pan Q."/>
        </authorList>
    </citation>
    <scope>NUCLEOTIDE SEQUENCE</scope>
    <source>
        <strain evidence="1">GD03393</strain>
    </source>
</reference>
<gene>
    <name evidence="1" type="ORF">I9054_006990</name>
</gene>
<protein>
    <submittedName>
        <fullName evidence="1">Uncharacterized protein</fullName>
    </submittedName>
</protein>
<dbReference type="Proteomes" id="UP000644140">
    <property type="component" value="Chromosome"/>
</dbReference>
<evidence type="ECO:0000313" key="1">
    <source>
        <dbReference type="EMBL" id="UUN99189.1"/>
    </source>
</evidence>
<dbReference type="AlphaFoldDB" id="A0A8I1ADX7"/>
<sequence length="210" mass="23994">MKERPILFSALMVNAILEGRKIQTRRMLKVQPPLTDKNIMPLYTMEPEPKVTEVTMHEVMDNGMPFPSSLSRHNCPYGKIGDHLWVRETFRLYDSDECPHADFPCGCPRNGTPLFKASHDCGDGEKWTPSIHMPRWASRILLEITNIRVERLQDISESDCLKEGVGSPILRDCKKPKFMQLWESINGADSWAANPWVWVVEFKVVKGGAV</sequence>
<name>A0A8I1ADX7_ACIBZ</name>
<organism evidence="1 2">
    <name type="scientific">Acinetobacter bereziniae</name>
    <name type="common">Acinetobacter genomosp. 10</name>
    <dbReference type="NCBI Taxonomy" id="106648"/>
    <lineage>
        <taxon>Bacteria</taxon>
        <taxon>Pseudomonadati</taxon>
        <taxon>Pseudomonadota</taxon>
        <taxon>Gammaproteobacteria</taxon>
        <taxon>Moraxellales</taxon>
        <taxon>Moraxellaceae</taxon>
        <taxon>Acinetobacter</taxon>
    </lineage>
</organism>
<proteinExistence type="predicted"/>
<accession>A0A8I1ADX7</accession>
<evidence type="ECO:0000313" key="2">
    <source>
        <dbReference type="Proteomes" id="UP000644140"/>
    </source>
</evidence>